<feature type="chain" id="PRO_5018810838" description="Phospholipase B-like" evidence="7">
    <location>
        <begin position="21"/>
        <end position="551"/>
    </location>
</feature>
<comment type="caution">
    <text evidence="8">The sequence shown here is derived from an EMBL/GenBank/DDBJ whole genome shotgun (WGS) entry which is preliminary data.</text>
</comment>
<accession>A0A443SB61</accession>
<gene>
    <name evidence="8" type="ORF">B4U80_08981</name>
</gene>
<dbReference type="GO" id="GO:0009395">
    <property type="term" value="P:phospholipid catabolic process"/>
    <property type="evidence" value="ECO:0007669"/>
    <property type="project" value="TreeGrafter"/>
</dbReference>
<dbReference type="VEuPathDB" id="VectorBase:LDEU007244"/>
<evidence type="ECO:0000256" key="4">
    <source>
        <dbReference type="ARBA" id="ARBA00022963"/>
    </source>
</evidence>
<dbReference type="InterPro" id="IPR007000">
    <property type="entry name" value="PLipase_B-like"/>
</dbReference>
<keyword evidence="4 7" id="KW-0442">Lipid degradation</keyword>
<sequence length="551" mass="62585">MRLLFVALFSFTFTSNFVFGFRKIAVKLNPITNDLTVIENYKNNGFDVDTIAWGYLDNFINKTGWAILEVNTSPNVSDSMQAYVAGFIEGALTKHLIDMHWTNVIGDYCHGQEDYCKKLDVFLKKNLDFIKSNIEKFRHKNPYWHHVALVLEQLAGLDDGYRNKTSFGPHMNIDLFGLNLINIMGDAEDLSSIINAPTKFKKVHGSGSCSALIKVLPKNADLYVSQDTWNDYNSMLRIIKQHNFNFRSLPNSNAAPIAGNSASFSSYPGALQSGDDFYVLSSGLVTLETTIGNGNMSLYKYIKPDAIVLEWIRSIVANRIANSGQEWVDVFVKYNSGTYNNQWMIVDYKMFEPLRPLKKGLLTVVEQIPTLVAYDDTTYVLRKQQYWPSYNTPFFENIFNISGGPAEVAKYGDWFTYEKTPRALIFKRDQKKVKDLKSMIKLMRYNNYKHDNLSRCHCNPPYSAENAIAARSDLNPKSGTYPFGALGHRNHGATDMKLTNNKLRKTLNFIAIAGPPHDDVPAFQWSTSDFANSSHVGHPDKWVFNEIVTPF</sequence>
<comment type="similarity">
    <text evidence="1 7">Belongs to the phospholipase B-like family.</text>
</comment>
<keyword evidence="2 7" id="KW-0732">Signal</keyword>
<keyword evidence="6" id="KW-0325">Glycoprotein</keyword>
<evidence type="ECO:0000256" key="5">
    <source>
        <dbReference type="ARBA" id="ARBA00023098"/>
    </source>
</evidence>
<dbReference type="EC" id="3.1.1.-" evidence="7"/>
<keyword evidence="3 7" id="KW-0378">Hydrolase</keyword>
<evidence type="ECO:0000256" key="6">
    <source>
        <dbReference type="ARBA" id="ARBA00023180"/>
    </source>
</evidence>
<evidence type="ECO:0000313" key="9">
    <source>
        <dbReference type="Proteomes" id="UP000288716"/>
    </source>
</evidence>
<dbReference type="Gene3D" id="3.60.60.30">
    <property type="match status" value="1"/>
</dbReference>
<feature type="signal peptide" evidence="7">
    <location>
        <begin position="1"/>
        <end position="20"/>
    </location>
</feature>
<dbReference type="Proteomes" id="UP000288716">
    <property type="component" value="Unassembled WGS sequence"/>
</dbReference>
<evidence type="ECO:0000313" key="8">
    <source>
        <dbReference type="EMBL" id="RWS24796.1"/>
    </source>
</evidence>
<dbReference type="AlphaFoldDB" id="A0A443SB61"/>
<dbReference type="Pfam" id="PF04916">
    <property type="entry name" value="Phospholip_B"/>
    <property type="match status" value="1"/>
</dbReference>
<proteinExistence type="inferred from homology"/>
<dbReference type="OrthoDB" id="443524at2759"/>
<dbReference type="EMBL" id="NCKV01004397">
    <property type="protein sequence ID" value="RWS24796.1"/>
    <property type="molecule type" value="Genomic_DNA"/>
</dbReference>
<evidence type="ECO:0000256" key="7">
    <source>
        <dbReference type="RuleBase" id="RU364138"/>
    </source>
</evidence>
<evidence type="ECO:0000256" key="3">
    <source>
        <dbReference type="ARBA" id="ARBA00022801"/>
    </source>
</evidence>
<reference evidence="8 9" key="1">
    <citation type="journal article" date="2018" name="Gigascience">
        <title>Genomes of trombidid mites reveal novel predicted allergens and laterally-transferred genes associated with secondary metabolism.</title>
        <authorList>
            <person name="Dong X."/>
            <person name="Chaisiri K."/>
            <person name="Xia D."/>
            <person name="Armstrong S.D."/>
            <person name="Fang Y."/>
            <person name="Donnelly M.J."/>
            <person name="Kadowaki T."/>
            <person name="McGarry J.W."/>
            <person name="Darby A.C."/>
            <person name="Makepeace B.L."/>
        </authorList>
    </citation>
    <scope>NUCLEOTIDE SEQUENCE [LARGE SCALE GENOMIC DNA]</scope>
    <source>
        <strain evidence="8">UoL-UT</strain>
    </source>
</reference>
<name>A0A443SB61_9ACAR</name>
<organism evidence="8 9">
    <name type="scientific">Leptotrombidium deliense</name>
    <dbReference type="NCBI Taxonomy" id="299467"/>
    <lineage>
        <taxon>Eukaryota</taxon>
        <taxon>Metazoa</taxon>
        <taxon>Ecdysozoa</taxon>
        <taxon>Arthropoda</taxon>
        <taxon>Chelicerata</taxon>
        <taxon>Arachnida</taxon>
        <taxon>Acari</taxon>
        <taxon>Acariformes</taxon>
        <taxon>Trombidiformes</taxon>
        <taxon>Prostigmata</taxon>
        <taxon>Anystina</taxon>
        <taxon>Parasitengona</taxon>
        <taxon>Trombiculoidea</taxon>
        <taxon>Trombiculidae</taxon>
        <taxon>Leptotrombidium</taxon>
    </lineage>
</organism>
<dbReference type="GO" id="GO:0005576">
    <property type="term" value="C:extracellular region"/>
    <property type="evidence" value="ECO:0007669"/>
    <property type="project" value="TreeGrafter"/>
</dbReference>
<evidence type="ECO:0000256" key="2">
    <source>
        <dbReference type="ARBA" id="ARBA00022729"/>
    </source>
</evidence>
<dbReference type="GO" id="GO:0004620">
    <property type="term" value="F:phospholipase activity"/>
    <property type="evidence" value="ECO:0007669"/>
    <property type="project" value="InterPro"/>
</dbReference>
<dbReference type="PANTHER" id="PTHR12370:SF3">
    <property type="entry name" value="PHOSPHOLIPASE B-LIKE 2-RELATED"/>
    <property type="match status" value="1"/>
</dbReference>
<protein>
    <recommendedName>
        <fullName evidence="7">Phospholipase B-like</fullName>
        <ecNumber evidence="7">3.1.1.-</ecNumber>
    </recommendedName>
</protein>
<keyword evidence="5 7" id="KW-0443">Lipid metabolism</keyword>
<dbReference type="PANTHER" id="PTHR12370">
    <property type="entry name" value="PHOSPHOLIPASE B-RELATED"/>
    <property type="match status" value="1"/>
</dbReference>
<comment type="function">
    <text evidence="7">Putative phospholipase.</text>
</comment>
<keyword evidence="9" id="KW-1185">Reference proteome</keyword>
<evidence type="ECO:0000256" key="1">
    <source>
        <dbReference type="ARBA" id="ARBA00007835"/>
    </source>
</evidence>